<dbReference type="Proteomes" id="UP000005627">
    <property type="component" value="Chromosome 3"/>
</dbReference>
<evidence type="ECO:0000256" key="4">
    <source>
        <dbReference type="ARBA" id="ARBA00023125"/>
    </source>
</evidence>
<evidence type="ECO:0008006" key="9">
    <source>
        <dbReference type="Google" id="ProtNLM"/>
    </source>
</evidence>
<keyword evidence="3" id="KW-0227">DNA damage</keyword>
<gene>
    <name evidence="7" type="primary">TDEL0C02060</name>
    <name evidence="7" type="ORF">TDEL_0C02060</name>
</gene>
<dbReference type="GO" id="GO:0071821">
    <property type="term" value="C:FANCM-MHF complex"/>
    <property type="evidence" value="ECO:0007669"/>
    <property type="project" value="TreeGrafter"/>
</dbReference>
<keyword evidence="6" id="KW-0539">Nucleus</keyword>
<evidence type="ECO:0000313" key="7">
    <source>
        <dbReference type="EMBL" id="CCE91095.1"/>
    </source>
</evidence>
<dbReference type="PANTHER" id="PTHR28680">
    <property type="entry name" value="CENTROMERE PROTEIN X"/>
    <property type="match status" value="1"/>
</dbReference>
<evidence type="ECO:0000256" key="6">
    <source>
        <dbReference type="ARBA" id="ARBA00023242"/>
    </source>
</evidence>
<dbReference type="GO" id="GO:0006281">
    <property type="term" value="P:DNA repair"/>
    <property type="evidence" value="ECO:0007669"/>
    <property type="project" value="UniProtKB-KW"/>
</dbReference>
<dbReference type="Pfam" id="PF09415">
    <property type="entry name" value="CENP-X"/>
    <property type="match status" value="1"/>
</dbReference>
<dbReference type="InParanoid" id="G8ZRF3"/>
<proteinExistence type="inferred from homology"/>
<name>G8ZRF3_TORDE</name>
<dbReference type="AlphaFoldDB" id="G8ZRF3"/>
<dbReference type="GO" id="GO:0046982">
    <property type="term" value="F:protein heterodimerization activity"/>
    <property type="evidence" value="ECO:0007669"/>
    <property type="project" value="InterPro"/>
</dbReference>
<dbReference type="PANTHER" id="PTHR28680:SF1">
    <property type="entry name" value="CENTROMERE PROTEIN X"/>
    <property type="match status" value="1"/>
</dbReference>
<keyword evidence="5" id="KW-0234">DNA repair</keyword>
<dbReference type="STRING" id="1076872.G8ZRF3"/>
<dbReference type="eggNOG" id="ENOG502S826">
    <property type="taxonomic scope" value="Eukaryota"/>
</dbReference>
<dbReference type="GO" id="GO:0000712">
    <property type="term" value="P:resolution of meiotic recombination intermediates"/>
    <property type="evidence" value="ECO:0007669"/>
    <property type="project" value="TreeGrafter"/>
</dbReference>
<protein>
    <recommendedName>
        <fullName evidence="9">Centromere protein X</fullName>
    </recommendedName>
</protein>
<organism evidence="7 8">
    <name type="scientific">Torulaspora delbrueckii</name>
    <name type="common">Yeast</name>
    <name type="synonym">Candida colliculosa</name>
    <dbReference type="NCBI Taxonomy" id="4950"/>
    <lineage>
        <taxon>Eukaryota</taxon>
        <taxon>Fungi</taxon>
        <taxon>Dikarya</taxon>
        <taxon>Ascomycota</taxon>
        <taxon>Saccharomycotina</taxon>
        <taxon>Saccharomycetes</taxon>
        <taxon>Saccharomycetales</taxon>
        <taxon>Saccharomycetaceae</taxon>
        <taxon>Torulaspora</taxon>
    </lineage>
</organism>
<dbReference type="GO" id="GO:0003677">
    <property type="term" value="F:DNA binding"/>
    <property type="evidence" value="ECO:0007669"/>
    <property type="project" value="UniProtKB-KW"/>
</dbReference>
<dbReference type="OrthoDB" id="2500381at2759"/>
<dbReference type="InterPro" id="IPR009072">
    <property type="entry name" value="Histone-fold"/>
</dbReference>
<evidence type="ECO:0000256" key="1">
    <source>
        <dbReference type="ARBA" id="ARBA00004123"/>
    </source>
</evidence>
<accession>G8ZRF3</accession>
<dbReference type="EMBL" id="HE616744">
    <property type="protein sequence ID" value="CCE91095.1"/>
    <property type="molecule type" value="Genomic_DNA"/>
</dbReference>
<evidence type="ECO:0000313" key="8">
    <source>
        <dbReference type="Proteomes" id="UP000005627"/>
    </source>
</evidence>
<comment type="similarity">
    <text evidence="2">Belongs to the CENP-X/MHF2 family.</text>
</comment>
<dbReference type="RefSeq" id="XP_003680306.1">
    <property type="nucleotide sequence ID" value="XM_003680258.1"/>
</dbReference>
<reference evidence="7 8" key="1">
    <citation type="journal article" date="2011" name="Proc. Natl. Acad. Sci. U.S.A.">
        <title>Evolutionary erosion of yeast sex chromosomes by mating-type switching accidents.</title>
        <authorList>
            <person name="Gordon J.L."/>
            <person name="Armisen D."/>
            <person name="Proux-Wera E."/>
            <person name="Oheigeartaigh S.S."/>
            <person name="Byrne K.P."/>
            <person name="Wolfe K.H."/>
        </authorList>
    </citation>
    <scope>NUCLEOTIDE SEQUENCE [LARGE SCALE GENOMIC DNA]</scope>
    <source>
        <strain evidence="8">ATCC 10662 / CBS 1146 / NBRC 0425 / NCYC 2629 / NRRL Y-866</strain>
    </source>
</reference>
<evidence type="ECO:0000256" key="3">
    <source>
        <dbReference type="ARBA" id="ARBA00022763"/>
    </source>
</evidence>
<dbReference type="CDD" id="cd22921">
    <property type="entry name" value="HFD_CENP-X"/>
    <property type="match status" value="1"/>
</dbReference>
<sequence length="88" mass="9984">MVDKIPKETIARTFQVGAFENESTNITDETVGMMQKYMEVFVREAVLRSSANKEQIKVEHSGAQRNSNEIVLTHEDLENITGLLLLDM</sequence>
<evidence type="ECO:0000256" key="5">
    <source>
        <dbReference type="ARBA" id="ARBA00023204"/>
    </source>
</evidence>
<keyword evidence="4" id="KW-0238">DNA-binding</keyword>
<dbReference type="FunCoup" id="G8ZRF3">
    <property type="interactions" value="23"/>
</dbReference>
<dbReference type="GeneID" id="11500430"/>
<dbReference type="GO" id="GO:0031297">
    <property type="term" value="P:replication fork processing"/>
    <property type="evidence" value="ECO:0007669"/>
    <property type="project" value="TreeGrafter"/>
</dbReference>
<evidence type="ECO:0000256" key="2">
    <source>
        <dbReference type="ARBA" id="ARBA00009359"/>
    </source>
</evidence>
<dbReference type="HOGENOM" id="CLU_113787_0_0_1"/>
<keyword evidence="8" id="KW-1185">Reference proteome</keyword>
<dbReference type="KEGG" id="tdl:TDEL_0C02060"/>
<dbReference type="InterPro" id="IPR018552">
    <property type="entry name" value="CENP-X"/>
</dbReference>
<dbReference type="GO" id="GO:0051382">
    <property type="term" value="P:kinetochore assembly"/>
    <property type="evidence" value="ECO:0007669"/>
    <property type="project" value="InterPro"/>
</dbReference>
<dbReference type="Gene3D" id="1.10.20.10">
    <property type="entry name" value="Histone, subunit A"/>
    <property type="match status" value="1"/>
</dbReference>
<comment type="subcellular location">
    <subcellularLocation>
        <location evidence="1">Nucleus</location>
    </subcellularLocation>
</comment>